<evidence type="ECO:0000256" key="5">
    <source>
        <dbReference type="ARBA" id="ARBA00023002"/>
    </source>
</evidence>
<feature type="domain" description="FAD-binding PCMH-type" evidence="6">
    <location>
        <begin position="14"/>
        <end position="187"/>
    </location>
</feature>
<evidence type="ECO:0000313" key="7">
    <source>
        <dbReference type="EMBL" id="KAK4506426.1"/>
    </source>
</evidence>
<dbReference type="Pfam" id="PF01565">
    <property type="entry name" value="FAD_binding_4"/>
    <property type="match status" value="1"/>
</dbReference>
<keyword evidence="8" id="KW-1185">Reference proteome</keyword>
<protein>
    <recommendedName>
        <fullName evidence="6">FAD-binding PCMH-type domain-containing protein</fullName>
    </recommendedName>
</protein>
<reference evidence="7 8" key="1">
    <citation type="journal article" date="2023" name="G3 (Bethesda)">
        <title>A chromosome-level genome assembly of Zasmidium syzygii isolated from banana leaves.</title>
        <authorList>
            <person name="van Westerhoven A.C."/>
            <person name="Mehrabi R."/>
            <person name="Talebi R."/>
            <person name="Steentjes M.B.F."/>
            <person name="Corcolon B."/>
            <person name="Chong P.A."/>
            <person name="Kema G.H.J."/>
            <person name="Seidl M.F."/>
        </authorList>
    </citation>
    <scope>NUCLEOTIDE SEQUENCE [LARGE SCALE GENOMIC DNA]</scope>
    <source>
        <strain evidence="7 8">P124</strain>
    </source>
</reference>
<dbReference type="SUPFAM" id="SSF56176">
    <property type="entry name" value="FAD-binding/transporter-associated domain-like"/>
    <property type="match status" value="1"/>
</dbReference>
<comment type="cofactor">
    <cofactor evidence="1">
        <name>FAD</name>
        <dbReference type="ChEBI" id="CHEBI:57692"/>
    </cofactor>
</comment>
<keyword evidence="3" id="KW-0285">Flavoprotein</keyword>
<gene>
    <name evidence="7" type="ORF">PRZ48_000158</name>
</gene>
<evidence type="ECO:0000256" key="3">
    <source>
        <dbReference type="ARBA" id="ARBA00022630"/>
    </source>
</evidence>
<comment type="similarity">
    <text evidence="2">Belongs to the oxygen-dependent FAD-linked oxidoreductase family.</text>
</comment>
<keyword evidence="5" id="KW-0560">Oxidoreductase</keyword>
<evidence type="ECO:0000256" key="4">
    <source>
        <dbReference type="ARBA" id="ARBA00022827"/>
    </source>
</evidence>
<dbReference type="Pfam" id="PF08031">
    <property type="entry name" value="BBE"/>
    <property type="match status" value="1"/>
</dbReference>
<organism evidence="7 8">
    <name type="scientific">Zasmidium cellare</name>
    <name type="common">Wine cellar mold</name>
    <name type="synonym">Racodium cellare</name>
    <dbReference type="NCBI Taxonomy" id="395010"/>
    <lineage>
        <taxon>Eukaryota</taxon>
        <taxon>Fungi</taxon>
        <taxon>Dikarya</taxon>
        <taxon>Ascomycota</taxon>
        <taxon>Pezizomycotina</taxon>
        <taxon>Dothideomycetes</taxon>
        <taxon>Dothideomycetidae</taxon>
        <taxon>Mycosphaerellales</taxon>
        <taxon>Mycosphaerellaceae</taxon>
        <taxon>Zasmidium</taxon>
    </lineage>
</organism>
<dbReference type="InterPro" id="IPR050416">
    <property type="entry name" value="FAD-linked_Oxidoreductase"/>
</dbReference>
<name>A0ABR0EZ45_ZASCE</name>
<dbReference type="PANTHER" id="PTHR42973">
    <property type="entry name" value="BINDING OXIDOREDUCTASE, PUTATIVE (AFU_ORTHOLOGUE AFUA_1G17690)-RELATED"/>
    <property type="match status" value="1"/>
</dbReference>
<dbReference type="Gene3D" id="3.40.462.20">
    <property type="match status" value="1"/>
</dbReference>
<evidence type="ECO:0000256" key="2">
    <source>
        <dbReference type="ARBA" id="ARBA00005466"/>
    </source>
</evidence>
<dbReference type="PROSITE" id="PS51387">
    <property type="entry name" value="FAD_PCMH"/>
    <property type="match status" value="1"/>
</dbReference>
<dbReference type="Gene3D" id="3.30.43.10">
    <property type="entry name" value="Uridine Diphospho-n-acetylenolpyruvylglucosamine Reductase, domain 2"/>
    <property type="match status" value="1"/>
</dbReference>
<dbReference type="EMBL" id="JAXOVC010000001">
    <property type="protein sequence ID" value="KAK4506426.1"/>
    <property type="molecule type" value="Genomic_DNA"/>
</dbReference>
<dbReference type="InterPro" id="IPR016166">
    <property type="entry name" value="FAD-bd_PCMH"/>
</dbReference>
<dbReference type="InterPro" id="IPR036318">
    <property type="entry name" value="FAD-bd_PCMH-like_sf"/>
</dbReference>
<comment type="caution">
    <text evidence="7">The sequence shown here is derived from an EMBL/GenBank/DDBJ whole genome shotgun (WGS) entry which is preliminary data.</text>
</comment>
<evidence type="ECO:0000256" key="1">
    <source>
        <dbReference type="ARBA" id="ARBA00001974"/>
    </source>
</evidence>
<keyword evidence="4" id="KW-0274">FAD</keyword>
<evidence type="ECO:0000259" key="6">
    <source>
        <dbReference type="PROSITE" id="PS51387"/>
    </source>
</evidence>
<dbReference type="InterPro" id="IPR016169">
    <property type="entry name" value="FAD-bd_PCMH_sub2"/>
</dbReference>
<evidence type="ECO:0000313" key="8">
    <source>
        <dbReference type="Proteomes" id="UP001305779"/>
    </source>
</evidence>
<sequence length="446" mass="48610">MFKDPTAAPKVAIQQCHRQQHLYITAGTESDVAQVVRFANIHNHPFLVQNGGNGWADTFDLGRCGLLLDISKLNQVTFNHDNTQATIQGGITVQDLVSAAASRNARIATATCNCLGFLGAALGGGQSRTDGLYGLSVDQLISATVVLASGEVVHTSATVRPDLWWAIRGAGPNFGVVISAVIKAYPVPAGQNYAWQATITFSRDQIRPLMQVLSTLELKPEMEFDFYFGTSGAPSYTPTITVVPLYIGNEPTAREAFAPILDLNPVNVTSGEIPYEQWNSAGDSFCTRGGRKPAYGASTAVLDVDTWVEIFHSYEAFIASNPTTFGASSTILSENYPRANASAKSVLTSSYPWRDLSRHHIVLPSYTDPALDEQATTWAASVRSMLWATAGTPQNSSYINFAHGDQSLSTIYGQSLPRLQELKRIYDPWNRFNQWFPLAGKGWRGY</sequence>
<dbReference type="PANTHER" id="PTHR42973:SF39">
    <property type="entry name" value="FAD-BINDING PCMH-TYPE DOMAIN-CONTAINING PROTEIN"/>
    <property type="match status" value="1"/>
</dbReference>
<dbReference type="Proteomes" id="UP001305779">
    <property type="component" value="Unassembled WGS sequence"/>
</dbReference>
<proteinExistence type="inferred from homology"/>
<dbReference type="InterPro" id="IPR012951">
    <property type="entry name" value="BBE"/>
</dbReference>
<dbReference type="InterPro" id="IPR006094">
    <property type="entry name" value="Oxid_FAD_bind_N"/>
</dbReference>
<accession>A0ABR0EZ45</accession>
<dbReference type="InterPro" id="IPR016167">
    <property type="entry name" value="FAD-bd_PCMH_sub1"/>
</dbReference>
<dbReference type="Gene3D" id="3.30.465.10">
    <property type="match status" value="1"/>
</dbReference>